<dbReference type="AlphaFoldDB" id="A0A8C5DUL6"/>
<keyword evidence="12 13" id="KW-0807">Transducer</keyword>
<keyword evidence="8 14" id="KW-0472">Membrane</keyword>
<evidence type="ECO:0000313" key="16">
    <source>
        <dbReference type="Ensembl" id="ENSGWIP00000012144.1"/>
    </source>
</evidence>
<evidence type="ECO:0000256" key="14">
    <source>
        <dbReference type="RuleBase" id="RU363047"/>
    </source>
</evidence>
<comment type="similarity">
    <text evidence="13">Belongs to the G-protein coupled receptor 1 family.</text>
</comment>
<feature type="transmembrane region" description="Helical" evidence="14">
    <location>
        <begin position="194"/>
        <end position="216"/>
    </location>
</feature>
<dbReference type="Gene3D" id="1.20.1070.10">
    <property type="entry name" value="Rhodopsin 7-helix transmembrane proteins"/>
    <property type="match status" value="1"/>
</dbReference>
<organism evidence="16 17">
    <name type="scientific">Gouania willdenowi</name>
    <name type="common">Blunt-snouted clingfish</name>
    <name type="synonym">Lepadogaster willdenowi</name>
    <dbReference type="NCBI Taxonomy" id="441366"/>
    <lineage>
        <taxon>Eukaryota</taxon>
        <taxon>Metazoa</taxon>
        <taxon>Chordata</taxon>
        <taxon>Craniata</taxon>
        <taxon>Vertebrata</taxon>
        <taxon>Euteleostomi</taxon>
        <taxon>Actinopterygii</taxon>
        <taxon>Neopterygii</taxon>
        <taxon>Teleostei</taxon>
        <taxon>Neoteleostei</taxon>
        <taxon>Acanthomorphata</taxon>
        <taxon>Ovalentaria</taxon>
        <taxon>Blenniimorphae</taxon>
        <taxon>Blenniiformes</taxon>
        <taxon>Gobiesocoidei</taxon>
        <taxon>Gobiesocidae</taxon>
        <taxon>Gobiesocinae</taxon>
        <taxon>Gouania</taxon>
    </lineage>
</organism>
<evidence type="ECO:0000256" key="9">
    <source>
        <dbReference type="ARBA" id="ARBA00023157"/>
    </source>
</evidence>
<dbReference type="GO" id="GO:0005886">
    <property type="term" value="C:plasma membrane"/>
    <property type="evidence" value="ECO:0007669"/>
    <property type="project" value="UniProtKB-SubCell"/>
</dbReference>
<feature type="transmembrane region" description="Helical" evidence="14">
    <location>
        <begin position="138"/>
        <end position="162"/>
    </location>
</feature>
<dbReference type="FunFam" id="1.20.1070.10:FF:000024">
    <property type="entry name" value="Olfactory receptor"/>
    <property type="match status" value="1"/>
</dbReference>
<keyword evidence="6 14" id="KW-1133">Transmembrane helix</keyword>
<evidence type="ECO:0000259" key="15">
    <source>
        <dbReference type="PROSITE" id="PS50262"/>
    </source>
</evidence>
<dbReference type="GO" id="GO:0004930">
    <property type="term" value="F:G protein-coupled receptor activity"/>
    <property type="evidence" value="ECO:0007669"/>
    <property type="project" value="UniProtKB-KW"/>
</dbReference>
<proteinExistence type="inferred from homology"/>
<dbReference type="SUPFAM" id="SSF81321">
    <property type="entry name" value="Family A G protein-coupled receptor-like"/>
    <property type="match status" value="1"/>
</dbReference>
<accession>A0A8C5DUL6</accession>
<feature type="transmembrane region" description="Helical" evidence="14">
    <location>
        <begin position="100"/>
        <end position="118"/>
    </location>
</feature>
<dbReference type="Pfam" id="PF13853">
    <property type="entry name" value="7tm_4"/>
    <property type="match status" value="1"/>
</dbReference>
<evidence type="ECO:0000256" key="12">
    <source>
        <dbReference type="ARBA" id="ARBA00023224"/>
    </source>
</evidence>
<dbReference type="PANTHER" id="PTHR26451">
    <property type="entry name" value="G_PROTEIN_RECEP_F1_2 DOMAIN-CONTAINING PROTEIN"/>
    <property type="match status" value="1"/>
</dbReference>
<keyword evidence="2 14" id="KW-1003">Cell membrane</keyword>
<evidence type="ECO:0000256" key="1">
    <source>
        <dbReference type="ARBA" id="ARBA00004651"/>
    </source>
</evidence>
<keyword evidence="10 13" id="KW-0675">Receptor</keyword>
<evidence type="ECO:0000256" key="6">
    <source>
        <dbReference type="ARBA" id="ARBA00022989"/>
    </source>
</evidence>
<evidence type="ECO:0000256" key="5">
    <source>
        <dbReference type="ARBA" id="ARBA00022725"/>
    </source>
</evidence>
<evidence type="ECO:0000256" key="13">
    <source>
        <dbReference type="RuleBase" id="RU000688"/>
    </source>
</evidence>
<evidence type="ECO:0000256" key="3">
    <source>
        <dbReference type="ARBA" id="ARBA00022606"/>
    </source>
</evidence>
<reference evidence="16" key="2">
    <citation type="submission" date="2025-08" db="UniProtKB">
        <authorList>
            <consortium name="Ensembl"/>
        </authorList>
    </citation>
    <scope>IDENTIFICATION</scope>
</reference>
<feature type="transmembrane region" description="Helical" evidence="14">
    <location>
        <begin position="237"/>
        <end position="256"/>
    </location>
</feature>
<dbReference type="GO" id="GO:0005549">
    <property type="term" value="F:odorant binding"/>
    <property type="evidence" value="ECO:0007669"/>
    <property type="project" value="TreeGrafter"/>
</dbReference>
<evidence type="ECO:0000256" key="10">
    <source>
        <dbReference type="ARBA" id="ARBA00023170"/>
    </source>
</evidence>
<keyword evidence="3 14" id="KW-0716">Sensory transduction</keyword>
<keyword evidence="7 13" id="KW-0297">G-protein coupled receptor</keyword>
<feature type="transmembrane region" description="Helical" evidence="14">
    <location>
        <begin position="20"/>
        <end position="46"/>
    </location>
</feature>
<keyword evidence="4 13" id="KW-0812">Transmembrane</keyword>
<feature type="domain" description="G-protein coupled receptors family 1 profile" evidence="15">
    <location>
        <begin position="39"/>
        <end position="289"/>
    </location>
</feature>
<evidence type="ECO:0000256" key="4">
    <source>
        <dbReference type="ARBA" id="ARBA00022692"/>
    </source>
</evidence>
<dbReference type="InterPro" id="IPR017452">
    <property type="entry name" value="GPCR_Rhodpsn_7TM"/>
</dbReference>
<keyword evidence="11" id="KW-0325">Glycoprotein</keyword>
<evidence type="ECO:0000256" key="8">
    <source>
        <dbReference type="ARBA" id="ARBA00023136"/>
    </source>
</evidence>
<sequence length="310" mass="35641">MENQTISFYFNLTMFMKIGHYRYLAFVFCLLIYSFIVFANGVLIVVIARESALHQPMYIFIAFLSFNALYGSTAFFPRFLMDLLSDTHLISRLACFTQIYVIYTYGLYELTILCVMAYDRFVAVCHPLHYSRKMNYKVVCILGCTAWVFPACSLCLNLLTIVRLQLCGNKIYKIYCASWNVVLLACDPRSVNSIASTVATIILTFLPFSFILYTYLRIVLACWKQTSEVRRKLLQSCLPHVVSFAVYSLTLFTDTALSRQNRKGVNPFVAVVLAMEFIIIPPVTNPLVYGLKLPEIRRKIFKTLKSPKFT</sequence>
<evidence type="ECO:0000256" key="7">
    <source>
        <dbReference type="ARBA" id="ARBA00023040"/>
    </source>
</evidence>
<feature type="transmembrane region" description="Helical" evidence="14">
    <location>
        <begin position="58"/>
        <end position="80"/>
    </location>
</feature>
<keyword evidence="9" id="KW-1015">Disulfide bond</keyword>
<dbReference type="PROSITE" id="PS00237">
    <property type="entry name" value="G_PROTEIN_RECEP_F1_1"/>
    <property type="match status" value="1"/>
</dbReference>
<dbReference type="InterPro" id="IPR052921">
    <property type="entry name" value="GPCR1_Superfamily_Member"/>
</dbReference>
<dbReference type="PRINTS" id="PR00237">
    <property type="entry name" value="GPCRRHODOPSN"/>
</dbReference>
<keyword evidence="5 14" id="KW-0552">Olfaction</keyword>
<name>A0A8C5DUL6_GOUWI</name>
<evidence type="ECO:0000256" key="11">
    <source>
        <dbReference type="ARBA" id="ARBA00023180"/>
    </source>
</evidence>
<dbReference type="GO" id="GO:0004984">
    <property type="term" value="F:olfactory receptor activity"/>
    <property type="evidence" value="ECO:0007669"/>
    <property type="project" value="InterPro"/>
</dbReference>
<dbReference type="PROSITE" id="PS50262">
    <property type="entry name" value="G_PROTEIN_RECEP_F1_2"/>
    <property type="match status" value="1"/>
</dbReference>
<protein>
    <recommendedName>
        <fullName evidence="14">Olfactory receptor</fullName>
    </recommendedName>
</protein>
<dbReference type="InterPro" id="IPR000725">
    <property type="entry name" value="Olfact_rcpt"/>
</dbReference>
<keyword evidence="17" id="KW-1185">Reference proteome</keyword>
<dbReference type="Ensembl" id="ENSGWIT00000013550.1">
    <property type="protein sequence ID" value="ENSGWIP00000012144.1"/>
    <property type="gene ID" value="ENSGWIG00000007079.1"/>
</dbReference>
<dbReference type="InterPro" id="IPR000276">
    <property type="entry name" value="GPCR_Rhodpsn"/>
</dbReference>
<gene>
    <name evidence="16" type="primary">LOC114455090</name>
</gene>
<dbReference type="Proteomes" id="UP000694680">
    <property type="component" value="Chromosome 21"/>
</dbReference>
<feature type="transmembrane region" description="Helical" evidence="14">
    <location>
        <begin position="268"/>
        <end position="291"/>
    </location>
</feature>
<comment type="subcellular location">
    <subcellularLocation>
        <location evidence="1 14">Cell membrane</location>
        <topology evidence="1 14">Multi-pass membrane protein</topology>
    </subcellularLocation>
</comment>
<evidence type="ECO:0000256" key="2">
    <source>
        <dbReference type="ARBA" id="ARBA00022475"/>
    </source>
</evidence>
<reference evidence="16" key="3">
    <citation type="submission" date="2025-09" db="UniProtKB">
        <authorList>
            <consortium name="Ensembl"/>
        </authorList>
    </citation>
    <scope>IDENTIFICATION</scope>
</reference>
<dbReference type="PRINTS" id="PR00245">
    <property type="entry name" value="OLFACTORYR"/>
</dbReference>
<reference evidence="16" key="1">
    <citation type="submission" date="2020-06" db="EMBL/GenBank/DDBJ databases">
        <authorList>
            <consortium name="Wellcome Sanger Institute Data Sharing"/>
        </authorList>
    </citation>
    <scope>NUCLEOTIDE SEQUENCE [LARGE SCALE GENOMIC DNA]</scope>
</reference>
<dbReference type="PANTHER" id="PTHR26451:SF847">
    <property type="entry name" value="ODORANT RECEPTOR-RELATED"/>
    <property type="match status" value="1"/>
</dbReference>
<evidence type="ECO:0000313" key="17">
    <source>
        <dbReference type="Proteomes" id="UP000694680"/>
    </source>
</evidence>